<evidence type="ECO:0000313" key="2">
    <source>
        <dbReference type="Proteomes" id="UP000483802"/>
    </source>
</evidence>
<evidence type="ECO:0000313" key="1">
    <source>
        <dbReference type="EMBL" id="MVO85086.1"/>
    </source>
</evidence>
<proteinExistence type="predicted"/>
<dbReference type="EMBL" id="WPNZ01000004">
    <property type="protein sequence ID" value="MVO85086.1"/>
    <property type="molecule type" value="Genomic_DNA"/>
</dbReference>
<dbReference type="Proteomes" id="UP000483802">
    <property type="component" value="Unassembled WGS sequence"/>
</dbReference>
<reference evidence="1 2" key="1">
    <citation type="submission" date="2019-11" db="EMBL/GenBank/DDBJ databases">
        <title>Streptomyces typhae sp. nov., a novel endophytic actinomycete isolated from the root of cattail pollen (Typha angustifolia L.).</title>
        <authorList>
            <person name="Peng C."/>
        </authorList>
    </citation>
    <scope>NUCLEOTIDE SEQUENCE [LARGE SCALE GENOMIC DNA]</scope>
    <source>
        <strain evidence="2">p1417</strain>
    </source>
</reference>
<dbReference type="AlphaFoldDB" id="A0A6L6WWQ2"/>
<accession>A0A6L6WWQ2</accession>
<comment type="caution">
    <text evidence="1">The sequence shown here is derived from an EMBL/GenBank/DDBJ whole genome shotgun (WGS) entry which is preliminary data.</text>
</comment>
<sequence>MPSTVTEHDAAFNRKAWDARAATRTGQEPVLYWHFRDAPGPGVELLGSLTGEAVAELRCGNGSHLAHIPQGSRCAVLSEQGVALFGAL</sequence>
<protein>
    <submittedName>
        <fullName evidence="1">Uncharacterized protein</fullName>
    </submittedName>
</protein>
<dbReference type="RefSeq" id="WP_157165154.1">
    <property type="nucleotide sequence ID" value="NZ_WPNZ01000004.1"/>
</dbReference>
<gene>
    <name evidence="1" type="ORF">GPA10_10025</name>
</gene>
<organism evidence="1 2">
    <name type="scientific">Streptomyces typhae</name>
    <dbReference type="NCBI Taxonomy" id="2681492"/>
    <lineage>
        <taxon>Bacteria</taxon>
        <taxon>Bacillati</taxon>
        <taxon>Actinomycetota</taxon>
        <taxon>Actinomycetes</taxon>
        <taxon>Kitasatosporales</taxon>
        <taxon>Streptomycetaceae</taxon>
        <taxon>Streptomyces</taxon>
    </lineage>
</organism>
<name>A0A6L6WWQ2_9ACTN</name>
<keyword evidence="2" id="KW-1185">Reference proteome</keyword>